<comment type="caution">
    <text evidence="2">The sequence shown here is derived from an EMBL/GenBank/DDBJ whole genome shotgun (WGS) entry which is preliminary data.</text>
</comment>
<proteinExistence type="predicted"/>
<reference evidence="2" key="1">
    <citation type="journal article" date="2022" name="Cell">
        <title>Repeat-based holocentromeres influence genome architecture and karyotype evolution.</title>
        <authorList>
            <person name="Hofstatter P.G."/>
            <person name="Thangavel G."/>
            <person name="Lux T."/>
            <person name="Neumann P."/>
            <person name="Vondrak T."/>
            <person name="Novak P."/>
            <person name="Zhang M."/>
            <person name="Costa L."/>
            <person name="Castellani M."/>
            <person name="Scott A."/>
            <person name="Toegelov H."/>
            <person name="Fuchs J."/>
            <person name="Mata-Sucre Y."/>
            <person name="Dias Y."/>
            <person name="Vanzela A.L.L."/>
            <person name="Huettel B."/>
            <person name="Almeida C.C.S."/>
            <person name="Simkova H."/>
            <person name="Souza G."/>
            <person name="Pedrosa-Harand A."/>
            <person name="Macas J."/>
            <person name="Mayer K.F.X."/>
            <person name="Houben A."/>
            <person name="Marques A."/>
        </authorList>
    </citation>
    <scope>NUCLEOTIDE SEQUENCE</scope>
    <source>
        <strain evidence="2">RhyBre1mFocal</strain>
    </source>
</reference>
<dbReference type="SUPFAM" id="SSF81383">
    <property type="entry name" value="F-box domain"/>
    <property type="match status" value="1"/>
</dbReference>
<dbReference type="PANTHER" id="PTHR47712">
    <property type="entry name" value="OS09G0555300 PROTEIN"/>
    <property type="match status" value="1"/>
</dbReference>
<dbReference type="AlphaFoldDB" id="A0A9Q0HI63"/>
<name>A0A9Q0HI63_9POAL</name>
<dbReference type="Proteomes" id="UP001151287">
    <property type="component" value="Unassembled WGS sequence"/>
</dbReference>
<evidence type="ECO:0000259" key="1">
    <source>
        <dbReference type="Pfam" id="PF00646"/>
    </source>
</evidence>
<accession>A0A9Q0HI63</accession>
<gene>
    <name evidence="2" type="ORF">LUZ63_018806</name>
</gene>
<dbReference type="SUPFAM" id="SSF117281">
    <property type="entry name" value="Kelch motif"/>
    <property type="match status" value="1"/>
</dbReference>
<organism evidence="2 3">
    <name type="scientific">Rhynchospora breviuscula</name>
    <dbReference type="NCBI Taxonomy" id="2022672"/>
    <lineage>
        <taxon>Eukaryota</taxon>
        <taxon>Viridiplantae</taxon>
        <taxon>Streptophyta</taxon>
        <taxon>Embryophyta</taxon>
        <taxon>Tracheophyta</taxon>
        <taxon>Spermatophyta</taxon>
        <taxon>Magnoliopsida</taxon>
        <taxon>Liliopsida</taxon>
        <taxon>Poales</taxon>
        <taxon>Cyperaceae</taxon>
        <taxon>Cyperoideae</taxon>
        <taxon>Rhynchosporeae</taxon>
        <taxon>Rhynchospora</taxon>
    </lineage>
</organism>
<dbReference type="PANTHER" id="PTHR47712:SF3">
    <property type="entry name" value="F-BOX DOMAIN-CONTAINING PROTEIN"/>
    <property type="match status" value="1"/>
</dbReference>
<dbReference type="EMBL" id="JAMQYH010000005">
    <property type="protein sequence ID" value="KAJ1687416.1"/>
    <property type="molecule type" value="Genomic_DNA"/>
</dbReference>
<feature type="domain" description="F-box" evidence="1">
    <location>
        <begin position="17"/>
        <end position="56"/>
    </location>
</feature>
<evidence type="ECO:0000313" key="3">
    <source>
        <dbReference type="Proteomes" id="UP001151287"/>
    </source>
</evidence>
<evidence type="ECO:0000313" key="2">
    <source>
        <dbReference type="EMBL" id="KAJ1687416.1"/>
    </source>
</evidence>
<protein>
    <recommendedName>
        <fullName evidence="1">F-box domain-containing protein</fullName>
    </recommendedName>
</protein>
<dbReference type="OrthoDB" id="1854110at2759"/>
<dbReference type="Gene3D" id="2.120.10.80">
    <property type="entry name" value="Kelch-type beta propeller"/>
    <property type="match status" value="1"/>
</dbReference>
<dbReference type="InterPro" id="IPR001810">
    <property type="entry name" value="F-box_dom"/>
</dbReference>
<dbReference type="InterPro" id="IPR036047">
    <property type="entry name" value="F-box-like_dom_sf"/>
</dbReference>
<dbReference type="Pfam" id="PF00646">
    <property type="entry name" value="F-box"/>
    <property type="match status" value="1"/>
</dbReference>
<keyword evidence="3" id="KW-1185">Reference proteome</keyword>
<dbReference type="InterPro" id="IPR015915">
    <property type="entry name" value="Kelch-typ_b-propeller"/>
</dbReference>
<sequence>MGVLSKEHVEEFNQSRLLDLSGDVLEAVITKVPTVDLIPASRVSREWYLAVHSSLRHHPRRLPWLLLCHYLPPNILRFSIHAFDPSSRTWLSIPRRLSSCAPLNHVPARLRSGSSGDRLYALSISNMAISEDPFGARWHMNVEPPKVWRQDAVLAEVGRWVVIAGGGCLMPLYGEEELRSVEIYDKSTGTWQMAESMPVQFDGSTSATSLSVAASDENLYVMERKTGVFSWFNPKHRNWVPTCQLKSFHDVSSWAVAVGCAKKLLVVGVGAMHESKLSVRIWEVNREHLKVEDGKCEEMPTEMVNQLFQDNEGDDANATWHGWSVEVCGTEHGGYVYNPSEMRNGAVFYELEDDEEDNIVRRWEWVPLPETLGDNLMGRIEVGCSKVGLSDLSGLSL</sequence>